<keyword evidence="3" id="KW-1185">Reference proteome</keyword>
<sequence length="517" mass="57347">MNNLLKKILLLTCIVLLVAQSCYKDKGNYDYAVLDQILIDTSVNDIKNSYAVFRYEVLNITPDIYLNGEKINSIDQVKDKLAFNWSIYQAVSGGTVHTRDTLSSDLKLSSPITKPEGLWNIVLSIRDLDTQVETYQYFQVDISENISDGWMVLYEKDNTTDVGLIVDSRVKTGMLQSRLFLDLLRNTNEEALPGKPKALLHSVAPLGSGEILVASEQELIAVNRSDFQEALVFDELFWASSRPTGKNIKALNASNARKEVIINNNKFHIANFISSGAFRTNFFGPAIGGSYGELADWLATFPASTFDAVAYDKTGRKFVNVPTNSTSSGGFVPQNASSIDLNNIGLDFVANDWGNLNYEYFVMKGGNIPYLLILNLGSLIPANIALQKIDISNSPDAVNINSITSAVLGQYLLYSTPSQVALLKYNTGSAAETLWTPPSGEEVTCIRLQKFYALSIQAARLPNPHQYVYFATWNETTKNGKVYSYKIDPSNGIIDTSTEVTYEGFGKIKDMSYKWIL</sequence>
<dbReference type="EMBL" id="SUME01000001">
    <property type="protein sequence ID" value="TJZ63046.1"/>
    <property type="molecule type" value="Genomic_DNA"/>
</dbReference>
<feature type="chain" id="PRO_5020354080" description="PKD-like family protein" evidence="1">
    <location>
        <begin position="25"/>
        <end position="517"/>
    </location>
</feature>
<keyword evidence="1" id="KW-0732">Signal</keyword>
<dbReference type="AlphaFoldDB" id="A0A4U0P6F9"/>
<protein>
    <recommendedName>
        <fullName evidence="4">PKD-like family protein</fullName>
    </recommendedName>
</protein>
<dbReference type="Pfam" id="PF16407">
    <property type="entry name" value="PKD_2"/>
    <property type="match status" value="1"/>
</dbReference>
<dbReference type="PROSITE" id="PS51257">
    <property type="entry name" value="PROKAR_LIPOPROTEIN"/>
    <property type="match status" value="1"/>
</dbReference>
<organism evidence="2 3">
    <name type="scientific">Sphingobacterium olei</name>
    <dbReference type="NCBI Taxonomy" id="2571155"/>
    <lineage>
        <taxon>Bacteria</taxon>
        <taxon>Pseudomonadati</taxon>
        <taxon>Bacteroidota</taxon>
        <taxon>Sphingobacteriia</taxon>
        <taxon>Sphingobacteriales</taxon>
        <taxon>Sphingobacteriaceae</taxon>
        <taxon>Sphingobacterium</taxon>
    </lineage>
</organism>
<gene>
    <name evidence="2" type="ORF">FAZ15_01750</name>
</gene>
<evidence type="ECO:0000256" key="1">
    <source>
        <dbReference type="SAM" id="SignalP"/>
    </source>
</evidence>
<feature type="signal peptide" evidence="1">
    <location>
        <begin position="1"/>
        <end position="24"/>
    </location>
</feature>
<comment type="caution">
    <text evidence="2">The sequence shown here is derived from an EMBL/GenBank/DDBJ whole genome shotgun (WGS) entry which is preliminary data.</text>
</comment>
<evidence type="ECO:0000313" key="3">
    <source>
        <dbReference type="Proteomes" id="UP000306808"/>
    </source>
</evidence>
<reference evidence="2 3" key="1">
    <citation type="submission" date="2019-04" db="EMBL/GenBank/DDBJ databases">
        <title>Sphingobacterium olei sp. nov., isolated from oil-contaminated soil.</title>
        <authorList>
            <person name="Liu B."/>
        </authorList>
    </citation>
    <scope>NUCLEOTIDE SEQUENCE [LARGE SCALE GENOMIC DNA]</scope>
    <source>
        <strain evidence="2 3">HAL-9</strain>
    </source>
</reference>
<proteinExistence type="predicted"/>
<accession>A0A4U0P6F9</accession>
<dbReference type="InterPro" id="IPR032183">
    <property type="entry name" value="PKD-like"/>
</dbReference>
<evidence type="ECO:0008006" key="4">
    <source>
        <dbReference type="Google" id="ProtNLM"/>
    </source>
</evidence>
<evidence type="ECO:0000313" key="2">
    <source>
        <dbReference type="EMBL" id="TJZ63046.1"/>
    </source>
</evidence>
<name>A0A4U0P6F9_9SPHI</name>
<dbReference type="RefSeq" id="WP_136899517.1">
    <property type="nucleotide sequence ID" value="NZ_SUME01000001.1"/>
</dbReference>
<dbReference type="Proteomes" id="UP000306808">
    <property type="component" value="Unassembled WGS sequence"/>
</dbReference>
<dbReference type="OrthoDB" id="1094435at2"/>